<name>A0A6M3K8J2_9ZZZZ</name>
<reference evidence="2" key="1">
    <citation type="submission" date="2020-03" db="EMBL/GenBank/DDBJ databases">
        <title>The deep terrestrial virosphere.</title>
        <authorList>
            <person name="Holmfeldt K."/>
            <person name="Nilsson E."/>
            <person name="Simone D."/>
            <person name="Lopez-Fernandez M."/>
            <person name="Wu X."/>
            <person name="de Brujin I."/>
            <person name="Lundin D."/>
            <person name="Andersson A."/>
            <person name="Bertilsson S."/>
            <person name="Dopson M."/>
        </authorList>
    </citation>
    <scope>NUCLEOTIDE SEQUENCE</scope>
    <source>
        <strain evidence="2">MM415A01130</strain>
        <strain evidence="1">MM415B00340</strain>
    </source>
</reference>
<gene>
    <name evidence="2" type="ORF">MM415A01130_0021</name>
    <name evidence="1" type="ORF">MM415B00340_0016</name>
</gene>
<dbReference type="AlphaFoldDB" id="A0A6M3K8J2"/>
<dbReference type="EMBL" id="MT142321">
    <property type="protein sequence ID" value="QJA78129.1"/>
    <property type="molecule type" value="Genomic_DNA"/>
</dbReference>
<sequence>MIKPMEIQGSKIDWEKYEKLQSEYWEKIHSTLHCKKHSTFFDGITEPCWRCWEECEVEL</sequence>
<organism evidence="2">
    <name type="scientific">viral metagenome</name>
    <dbReference type="NCBI Taxonomy" id="1070528"/>
    <lineage>
        <taxon>unclassified sequences</taxon>
        <taxon>metagenomes</taxon>
        <taxon>organismal metagenomes</taxon>
    </lineage>
</organism>
<evidence type="ECO:0000313" key="1">
    <source>
        <dbReference type="EMBL" id="QJA66632.1"/>
    </source>
</evidence>
<accession>A0A6M3K8J2</accession>
<dbReference type="EMBL" id="MT141558">
    <property type="protein sequence ID" value="QJA66632.1"/>
    <property type="molecule type" value="Genomic_DNA"/>
</dbReference>
<proteinExistence type="predicted"/>
<protein>
    <submittedName>
        <fullName evidence="2">Uncharacterized protein</fullName>
    </submittedName>
</protein>
<evidence type="ECO:0000313" key="2">
    <source>
        <dbReference type="EMBL" id="QJA78129.1"/>
    </source>
</evidence>